<dbReference type="InterPro" id="IPR036020">
    <property type="entry name" value="WW_dom_sf"/>
</dbReference>
<organism evidence="6 7">
    <name type="scientific">Rehmannia glutinosa</name>
    <name type="common">Chinese foxglove</name>
    <dbReference type="NCBI Taxonomy" id="99300"/>
    <lineage>
        <taxon>Eukaryota</taxon>
        <taxon>Viridiplantae</taxon>
        <taxon>Streptophyta</taxon>
        <taxon>Embryophyta</taxon>
        <taxon>Tracheophyta</taxon>
        <taxon>Spermatophyta</taxon>
        <taxon>Magnoliopsida</taxon>
        <taxon>eudicotyledons</taxon>
        <taxon>Gunneridae</taxon>
        <taxon>Pentapetalae</taxon>
        <taxon>asterids</taxon>
        <taxon>lamiids</taxon>
        <taxon>Lamiales</taxon>
        <taxon>Orobanchaceae</taxon>
        <taxon>Rehmannieae</taxon>
        <taxon>Rehmannia</taxon>
    </lineage>
</organism>
<dbReference type="CDD" id="cd00201">
    <property type="entry name" value="WW"/>
    <property type="match status" value="2"/>
</dbReference>
<dbReference type="InterPro" id="IPR039726">
    <property type="entry name" value="Prp40-like"/>
</dbReference>
<dbReference type="Pfam" id="PF01846">
    <property type="entry name" value="FF"/>
    <property type="match status" value="3"/>
</dbReference>
<proteinExistence type="predicted"/>
<dbReference type="PANTHER" id="PTHR11864:SF31">
    <property type="entry name" value="PRE-MRNA-PROCESSING PROTEIN 40A-LIKE ISOFORM X1"/>
    <property type="match status" value="1"/>
</dbReference>
<feature type="region of interest" description="Disordered" evidence="2">
    <location>
        <begin position="1068"/>
        <end position="1122"/>
    </location>
</feature>
<evidence type="ECO:0000313" key="7">
    <source>
        <dbReference type="Proteomes" id="UP001318860"/>
    </source>
</evidence>
<feature type="compositionally biased region" description="Low complexity" evidence="2">
    <location>
        <begin position="596"/>
        <end position="607"/>
    </location>
</feature>
<dbReference type="SMART" id="SM00456">
    <property type="entry name" value="WW"/>
    <property type="match status" value="2"/>
</dbReference>
<feature type="compositionally biased region" description="Acidic residues" evidence="2">
    <location>
        <begin position="1109"/>
        <end position="1122"/>
    </location>
</feature>
<dbReference type="InterPro" id="IPR036517">
    <property type="entry name" value="FF_domain_sf"/>
</dbReference>
<feature type="coiled-coil region" evidence="1">
    <location>
        <begin position="835"/>
        <end position="873"/>
    </location>
</feature>
<evidence type="ECO:0000259" key="5">
    <source>
        <dbReference type="PROSITE" id="PS51676"/>
    </source>
</evidence>
<dbReference type="Proteomes" id="UP001318860">
    <property type="component" value="Unassembled WGS sequence"/>
</dbReference>
<evidence type="ECO:0008006" key="8">
    <source>
        <dbReference type="Google" id="ProtNLM"/>
    </source>
</evidence>
<evidence type="ECO:0000256" key="1">
    <source>
        <dbReference type="SAM" id="Coils"/>
    </source>
</evidence>
<name>A0ABR0V7J0_REHGL</name>
<feature type="transmembrane region" description="Helical" evidence="3">
    <location>
        <begin position="238"/>
        <end position="260"/>
    </location>
</feature>
<feature type="domain" description="FF" evidence="5">
    <location>
        <begin position="787"/>
        <end position="844"/>
    </location>
</feature>
<dbReference type="Pfam" id="PF25432">
    <property type="entry name" value="FF_PRPF40A"/>
    <property type="match status" value="1"/>
</dbReference>
<keyword evidence="1" id="KW-0175">Coiled coil</keyword>
<keyword evidence="3" id="KW-1133">Transmembrane helix</keyword>
<reference evidence="6 7" key="1">
    <citation type="journal article" date="2021" name="Comput. Struct. Biotechnol. J.">
        <title>De novo genome assembly of the potent medicinal plant Rehmannia glutinosa using nanopore technology.</title>
        <authorList>
            <person name="Ma L."/>
            <person name="Dong C."/>
            <person name="Song C."/>
            <person name="Wang X."/>
            <person name="Zheng X."/>
            <person name="Niu Y."/>
            <person name="Chen S."/>
            <person name="Feng W."/>
        </authorList>
    </citation>
    <scope>NUCLEOTIDE SEQUENCE [LARGE SCALE GENOMIC DNA]</scope>
    <source>
        <strain evidence="6">DH-2019</strain>
    </source>
</reference>
<feature type="domain" description="FF" evidence="5">
    <location>
        <begin position="655"/>
        <end position="709"/>
    </location>
</feature>
<evidence type="ECO:0000313" key="6">
    <source>
        <dbReference type="EMBL" id="KAK6130792.1"/>
    </source>
</evidence>
<dbReference type="PANTHER" id="PTHR11864">
    <property type="entry name" value="PRE-MRNA-PROCESSING PROTEIN PRP40"/>
    <property type="match status" value="1"/>
</dbReference>
<dbReference type="EMBL" id="JABTTQ020001553">
    <property type="protein sequence ID" value="KAK6130792.1"/>
    <property type="molecule type" value="Genomic_DNA"/>
</dbReference>
<protein>
    <recommendedName>
        <fullName evidence="8">Pre-mRNA-processing protein 40A</fullName>
    </recommendedName>
</protein>
<keyword evidence="3" id="KW-0472">Membrane</keyword>
<feature type="compositionally biased region" description="Basic and acidic residues" evidence="2">
    <location>
        <begin position="1097"/>
        <end position="1108"/>
    </location>
</feature>
<accession>A0ABR0V7J0</accession>
<gene>
    <name evidence="6" type="ORF">DH2020_035457</name>
</gene>
<keyword evidence="3" id="KW-0812">Transmembrane</keyword>
<dbReference type="PROSITE" id="PS50020">
    <property type="entry name" value="WW_DOMAIN_2"/>
    <property type="match status" value="2"/>
</dbReference>
<feature type="compositionally biased region" description="Polar residues" evidence="2">
    <location>
        <begin position="97"/>
        <end position="119"/>
    </location>
</feature>
<feature type="region of interest" description="Disordered" evidence="2">
    <location>
        <begin position="571"/>
        <end position="619"/>
    </location>
</feature>
<dbReference type="PROSITE" id="PS01159">
    <property type="entry name" value="WW_DOMAIN_1"/>
    <property type="match status" value="1"/>
</dbReference>
<evidence type="ECO:0000256" key="2">
    <source>
        <dbReference type="SAM" id="MobiDB-lite"/>
    </source>
</evidence>
<feature type="transmembrane region" description="Helical" evidence="3">
    <location>
        <begin position="378"/>
        <end position="400"/>
    </location>
</feature>
<feature type="domain" description="FF" evidence="5">
    <location>
        <begin position="722"/>
        <end position="777"/>
    </location>
</feature>
<dbReference type="Gene3D" id="1.10.10.440">
    <property type="entry name" value="FF domain"/>
    <property type="match status" value="4"/>
</dbReference>
<keyword evidence="7" id="KW-1185">Reference proteome</keyword>
<dbReference type="SMART" id="SM00441">
    <property type="entry name" value="FF"/>
    <property type="match status" value="5"/>
</dbReference>
<dbReference type="SUPFAM" id="SSF81698">
    <property type="entry name" value="FF domain"/>
    <property type="match status" value="4"/>
</dbReference>
<feature type="compositionally biased region" description="Polar residues" evidence="2">
    <location>
        <begin position="51"/>
        <end position="74"/>
    </location>
</feature>
<evidence type="ECO:0000256" key="3">
    <source>
        <dbReference type="SAM" id="Phobius"/>
    </source>
</evidence>
<feature type="region of interest" description="Disordered" evidence="2">
    <location>
        <begin position="49"/>
        <end position="169"/>
    </location>
</feature>
<sequence>MVAAIRGDGGRRLHGVFSGQLILLAASMASNPHHLVHRYSSRIFRPAAQAPQGQPFNPPQASQQFHPAGQSQNHVMPHSQNQPPPFSQPMQQFLPRPTQTGHAPSSYPQSSMPMTSGMPQPQPTGPSPGYAPSSFGLPHSSISMSSQFQPSPQMSTPPGPAGAQPWLHSSQSTPVVAPLQQAFPTSATVPAVNGSSTSQTASDWQEYEAADGRRYYYNKLTKQSSWEKPAELMTPLEIYFWSVSTSVSVIYIIVQISALFDLPVGMDFKCYQSSIDLMVHHLAHACLCGFSKRSTGSFNETKKKNSAEVVELHSTISVDRGLLLTLNASVYPLIVEHNNLYRDSAGWEVIVEISRGVVQSYDLLSSLKLSVLDFRTTVTVGSTLITNVVLSLIYGMLLLYSGEVSGVGVSMIAIIIHPTCDSIVIYTSVKSIAKNLHLQRADASTVWKEFTTPEGRKYYYNKETKQSKWTIPDELKLAREQAEKAASGGAHSEMNTTVPTTARGSSVEQPSPTVNLASSTTSTIAGVTSSPAAVASVGSVANAPSIMVSEPPAAPPIQTATTSALGVSSVGETVASSPSEVPGSSGAPVIPLNTNSMPMSSMEIPSSQVGGSPLNGASIQDAEDEKNGIAVAGKLNVTPVEEKTMDDEPVVYATKQEAKNAFKALLESANVMADWTWDQAMRVIINDKRYGALKTLGERKQAFNEYLMQRKKVEAEERRLRQRKAKEEFTKMLEESEELTSSTRWSKAVTMFEDDKRFKAVELEADREDLFRNYLVDLQKKEKSKDQEENRQNRLEFRQFLESCAFIKVDSQWRKVQDQLEDDERCTRLDKIDRLDIFQDYIRDLEKEEDEQKKRQKEQLRRAERKNRDAFRKMMEEHIAAGTFTAKTHWRDYCQKDSEAYEAVASNTSGSTLKICLRTLQKNWRKRYLCPKLLVDMWLMLEYDEDKARIKDALKQERITIASTWTFEDFKSSIEESIGSPSVSDINLQLVYEDLIDRAKEKEEKEAKKRKRLAKDFTDKLSTIKEINVMSTWEECKQFVEDSSEYRRNHMQELFDEYVSRLQEKIKEKERKREEEKHAYSPESDTESKHKRHKRDHRDGSRRSGGHEELEDGELGEDGEIQ</sequence>
<comment type="caution">
    <text evidence="6">The sequence shown here is derived from an EMBL/GenBank/DDBJ whole genome shotgun (WGS) entry which is preliminary data.</text>
</comment>
<evidence type="ECO:0000259" key="4">
    <source>
        <dbReference type="PROSITE" id="PS50020"/>
    </source>
</evidence>
<feature type="domain" description="WW" evidence="4">
    <location>
        <begin position="198"/>
        <end position="231"/>
    </location>
</feature>
<dbReference type="Gene3D" id="2.20.70.10">
    <property type="match status" value="2"/>
</dbReference>
<dbReference type="PROSITE" id="PS51676">
    <property type="entry name" value="FF"/>
    <property type="match status" value="3"/>
</dbReference>
<feature type="compositionally biased region" description="Polar residues" evidence="2">
    <location>
        <begin position="493"/>
        <end position="518"/>
    </location>
</feature>
<feature type="compositionally biased region" description="Basic and acidic residues" evidence="2">
    <location>
        <begin position="1068"/>
        <end position="1080"/>
    </location>
</feature>
<dbReference type="InterPro" id="IPR001202">
    <property type="entry name" value="WW_dom"/>
</dbReference>
<feature type="region of interest" description="Disordered" evidence="2">
    <location>
        <begin position="481"/>
        <end position="518"/>
    </location>
</feature>
<feature type="domain" description="WW" evidence="4">
    <location>
        <begin position="441"/>
        <end position="474"/>
    </location>
</feature>
<dbReference type="Pfam" id="PF00397">
    <property type="entry name" value="WW"/>
    <property type="match status" value="2"/>
</dbReference>
<feature type="compositionally biased region" description="Low complexity" evidence="2">
    <location>
        <begin position="138"/>
        <end position="154"/>
    </location>
</feature>
<dbReference type="SUPFAM" id="SSF51045">
    <property type="entry name" value="WW domain"/>
    <property type="match status" value="2"/>
</dbReference>
<dbReference type="InterPro" id="IPR002713">
    <property type="entry name" value="FF_domain"/>
</dbReference>